<feature type="region of interest" description="Disordered" evidence="1">
    <location>
        <begin position="27"/>
        <end position="51"/>
    </location>
</feature>
<dbReference type="Pfam" id="PF03713">
    <property type="entry name" value="DUF305"/>
    <property type="match status" value="1"/>
</dbReference>
<name>A0A7W4UZT8_LEIAQ</name>
<feature type="chain" id="PRO_5039457537" evidence="2">
    <location>
        <begin position="21"/>
        <end position="202"/>
    </location>
</feature>
<dbReference type="EMBL" id="JACHVP010000006">
    <property type="protein sequence ID" value="MBB2969274.1"/>
    <property type="molecule type" value="Genomic_DNA"/>
</dbReference>
<evidence type="ECO:0000313" key="5">
    <source>
        <dbReference type="Proteomes" id="UP000538196"/>
    </source>
</evidence>
<reference evidence="4 5" key="1">
    <citation type="submission" date="2020-08" db="EMBL/GenBank/DDBJ databases">
        <title>Sequencing the genomes of 1000 actinobacteria strains.</title>
        <authorList>
            <person name="Klenk H.-P."/>
        </authorList>
    </citation>
    <scope>NUCLEOTIDE SEQUENCE [LARGE SCALE GENOMIC DNA]</scope>
    <source>
        <strain evidence="4 5">DSM 20146</strain>
    </source>
</reference>
<dbReference type="PANTHER" id="PTHR36933:SF1">
    <property type="entry name" value="SLL0788 PROTEIN"/>
    <property type="match status" value="1"/>
</dbReference>
<evidence type="ECO:0000256" key="1">
    <source>
        <dbReference type="SAM" id="MobiDB-lite"/>
    </source>
</evidence>
<evidence type="ECO:0000259" key="3">
    <source>
        <dbReference type="Pfam" id="PF03713"/>
    </source>
</evidence>
<sequence length="202" mass="20992">MNIKLIALTSGVLLTAAALAGCTAGASGGGSGMGKMPGMDHSSSSTETATSDHNQADVTFAMDMVSHHQQAIEMSDTLLAKQGVDARVTELAQKIKTAQQPEIDTMNGWLTTWGQKTDMGGMNMGGDGMMSQQDMDALKNASGAEASKLFLTQMIQHHQGAITMATTESAKGQATDAVALAKKIATAQTTEIATMRQLLASL</sequence>
<dbReference type="InterPro" id="IPR005183">
    <property type="entry name" value="DUF305_CopM-like"/>
</dbReference>
<keyword evidence="5" id="KW-1185">Reference proteome</keyword>
<feature type="domain" description="DUF305" evidence="3">
    <location>
        <begin position="57"/>
        <end position="199"/>
    </location>
</feature>
<dbReference type="RefSeq" id="WP_021763129.1">
    <property type="nucleotide sequence ID" value="NZ_JACHVP010000006.1"/>
</dbReference>
<protein>
    <submittedName>
        <fullName evidence="4">Uncharacterized protein (DUF305 family)</fullName>
    </submittedName>
</protein>
<feature type="signal peptide" evidence="2">
    <location>
        <begin position="1"/>
        <end position="20"/>
    </location>
</feature>
<dbReference type="Proteomes" id="UP000538196">
    <property type="component" value="Unassembled WGS sequence"/>
</dbReference>
<dbReference type="AlphaFoldDB" id="A0A7W4UZT8"/>
<dbReference type="PANTHER" id="PTHR36933">
    <property type="entry name" value="SLL0788 PROTEIN"/>
    <property type="match status" value="1"/>
</dbReference>
<dbReference type="Gene3D" id="1.20.1260.10">
    <property type="match status" value="1"/>
</dbReference>
<evidence type="ECO:0000313" key="4">
    <source>
        <dbReference type="EMBL" id="MBB2969274.1"/>
    </source>
</evidence>
<feature type="compositionally biased region" description="Polar residues" evidence="1">
    <location>
        <begin position="41"/>
        <end position="51"/>
    </location>
</feature>
<keyword evidence="2" id="KW-0732">Signal</keyword>
<gene>
    <name evidence="4" type="ORF">FHX33_004057</name>
</gene>
<evidence type="ECO:0000256" key="2">
    <source>
        <dbReference type="SAM" id="SignalP"/>
    </source>
</evidence>
<dbReference type="InterPro" id="IPR012347">
    <property type="entry name" value="Ferritin-like"/>
</dbReference>
<organism evidence="4 5">
    <name type="scientific">Leifsonia aquatica</name>
    <name type="common">Corynebacterium aquaticum</name>
    <dbReference type="NCBI Taxonomy" id="144185"/>
    <lineage>
        <taxon>Bacteria</taxon>
        <taxon>Bacillati</taxon>
        <taxon>Actinomycetota</taxon>
        <taxon>Actinomycetes</taxon>
        <taxon>Micrococcales</taxon>
        <taxon>Microbacteriaceae</taxon>
        <taxon>Leifsonia</taxon>
    </lineage>
</organism>
<dbReference type="PROSITE" id="PS51257">
    <property type="entry name" value="PROKAR_LIPOPROTEIN"/>
    <property type="match status" value="1"/>
</dbReference>
<proteinExistence type="predicted"/>
<comment type="caution">
    <text evidence="4">The sequence shown here is derived from an EMBL/GenBank/DDBJ whole genome shotgun (WGS) entry which is preliminary data.</text>
</comment>
<accession>A0A7W4UZT8</accession>